<dbReference type="GO" id="GO:0004553">
    <property type="term" value="F:hydrolase activity, hydrolyzing O-glycosyl compounds"/>
    <property type="evidence" value="ECO:0007669"/>
    <property type="project" value="InterPro"/>
</dbReference>
<evidence type="ECO:0008006" key="2">
    <source>
        <dbReference type="Google" id="ProtNLM"/>
    </source>
</evidence>
<dbReference type="InterPro" id="IPR017853">
    <property type="entry name" value="GH"/>
</dbReference>
<dbReference type="Gene3D" id="3.20.20.80">
    <property type="entry name" value="Glycosidases"/>
    <property type="match status" value="1"/>
</dbReference>
<gene>
    <name evidence="1" type="ORF">HAKA00212_LOCUS10648</name>
</gene>
<dbReference type="AlphaFoldDB" id="A0A7S4D6T0"/>
<dbReference type="EMBL" id="HBIU01022909">
    <property type="protein sequence ID" value="CAE0631943.1"/>
    <property type="molecule type" value="Transcribed_RNA"/>
</dbReference>
<organism evidence="1">
    <name type="scientific">Heterosigma akashiwo</name>
    <name type="common">Chromophytic alga</name>
    <name type="synonym">Heterosigma carterae</name>
    <dbReference type="NCBI Taxonomy" id="2829"/>
    <lineage>
        <taxon>Eukaryota</taxon>
        <taxon>Sar</taxon>
        <taxon>Stramenopiles</taxon>
        <taxon>Ochrophyta</taxon>
        <taxon>Raphidophyceae</taxon>
        <taxon>Chattonellales</taxon>
        <taxon>Chattonellaceae</taxon>
        <taxon>Heterosigma</taxon>
    </lineage>
</organism>
<dbReference type="PANTHER" id="PTHR43536:SF1">
    <property type="entry name" value="MANNOSYLGLYCOPROTEIN ENDO-BETA-MANNOSIDASE"/>
    <property type="match status" value="1"/>
</dbReference>
<protein>
    <recommendedName>
        <fullName evidence="2">Beta-mannosidase</fullName>
    </recommendedName>
</protein>
<dbReference type="InterPro" id="IPR043534">
    <property type="entry name" value="EBDG/EBM"/>
</dbReference>
<sequence>MKRFLRNGERHIPDYKVNENGFVQEEVPALWEHHKYISYGDTSNGVHNQVCLYGIPTTLDEFCEHAQFANYVQYRALLEAWGSQMWEKFTGMLIWKVQNPWTGLRGQLYDCFLEPTGGLYGCMLALEPLHIQLNLETAKIEIINSSQSDHERLCIRASVLRSGGSGEEIIYAQDNILVEANRKWCSTKIPTADLKGAVLLFMDLFQEKHGQGEVGNGNYADQNKCNHSSVGKSSGSSWEVWLPIGIYQKATGTAEELINTKIKVADGWSALMPSINQTDHISRNIYWQPEELFKTSTPTCKIGCGQNIFAGVSQRMGIGSIQASPICPAADFRVFKQWLHSSSVTPSTGESFQLDFEVSPFFGAIYNSDSLSNNSTTSGSIVQITNSHTDKYAMWVRVDVKVIKCDVGDRQSVTDLAAEPSVSGDKEEESKAQHQNIIGNDIINHNISDADAVFMAEFFPVIKPGEIINIYIMKHSQCCGQQQHFQNHQGPNTAPLLKVVISGLNIARSEICI</sequence>
<evidence type="ECO:0000313" key="1">
    <source>
        <dbReference type="EMBL" id="CAE0631943.1"/>
    </source>
</evidence>
<name>A0A7S4D6T0_HETAK</name>
<proteinExistence type="predicted"/>
<accession>A0A7S4D6T0</accession>
<dbReference type="SUPFAM" id="SSF51445">
    <property type="entry name" value="(Trans)glycosidases"/>
    <property type="match status" value="1"/>
</dbReference>
<reference evidence="1" key="1">
    <citation type="submission" date="2021-01" db="EMBL/GenBank/DDBJ databases">
        <authorList>
            <person name="Corre E."/>
            <person name="Pelletier E."/>
            <person name="Niang G."/>
            <person name="Scheremetjew M."/>
            <person name="Finn R."/>
            <person name="Kale V."/>
            <person name="Holt S."/>
            <person name="Cochrane G."/>
            <person name="Meng A."/>
            <person name="Brown T."/>
            <person name="Cohen L."/>
        </authorList>
    </citation>
    <scope>NUCLEOTIDE SEQUENCE</scope>
    <source>
        <strain evidence="1">CCMP3107</strain>
    </source>
</reference>
<dbReference type="PANTHER" id="PTHR43536">
    <property type="entry name" value="MANNOSYLGLYCOPROTEIN ENDO-BETA-MANNOSIDASE"/>
    <property type="match status" value="1"/>
</dbReference>